<evidence type="ECO:0000259" key="7">
    <source>
        <dbReference type="PROSITE" id="PS51293"/>
    </source>
</evidence>
<feature type="compositionally biased region" description="Polar residues" evidence="4">
    <location>
        <begin position="393"/>
        <end position="402"/>
    </location>
</feature>
<protein>
    <recommendedName>
        <fullName evidence="10">Bromodomain-containing protein 8</fullName>
    </recommendedName>
</protein>
<feature type="compositionally biased region" description="Polar residues" evidence="4">
    <location>
        <begin position="371"/>
        <end position="381"/>
    </location>
</feature>
<keyword evidence="3" id="KW-0175">Coiled coil</keyword>
<evidence type="ECO:0008006" key="10">
    <source>
        <dbReference type="Google" id="ProtNLM"/>
    </source>
</evidence>
<sequence length="542" mass="61479">MSTSEWTILEKLLLSQAVYKYGEDNWFQVARNLKHHALLDRSSDYFNQKNCSHQYYSMVKEINEEKKGSLSNDMPIVVQLARQLYTLRLDELKKAINEDEEKFLSLVAEIDDIRAGKWDNQLLGLPTTSETNSPLKEVESANSSTVIESTTPAITTTTPQIESLNSDTITTSTYPIVPTNTSDKQQYSPPSGENLEKLAEQEIAAEEAKRVEIENIGNETRDVRKEDVPPITIEEQKKIIMENEENIPTTTTISQNQDATTPNSEISPEEKELTTIPETKQVSPSTYSDVENNKEQKSETVSLKRHLDDNEGIEVSDLKRQKIDRQPSSIAESVAAEKLAQHAEMDEDDYKSNKRSRTDDHEPLAIDTSRTDYSTDVSRGTTPADLRDGTESIAGSESNAATPTYERSRRKDDQRNKSWLKNINLLWREIANHKNGAMFMNPIKENIAPHYYEIVKRPMDLKAIKNRIRDGTINTTTEFERDIVLMLNNSLMYNKEGTEVYQLAKEMLDDAVEQIKIFKMADTDTTASSHTRAASKKSAVPE</sequence>
<dbReference type="GO" id="GO:0006325">
    <property type="term" value="P:chromatin organization"/>
    <property type="evidence" value="ECO:0007669"/>
    <property type="project" value="UniProtKB-ARBA"/>
</dbReference>
<dbReference type="OrthoDB" id="1742084at2759"/>
<dbReference type="PRINTS" id="PR00503">
    <property type="entry name" value="BROMODOMAIN"/>
</dbReference>
<dbReference type="PROSITE" id="PS51293">
    <property type="entry name" value="SANT"/>
    <property type="match status" value="1"/>
</dbReference>
<dbReference type="InterPro" id="IPR001487">
    <property type="entry name" value="Bromodomain"/>
</dbReference>
<evidence type="ECO:0000259" key="6">
    <source>
        <dbReference type="PROSITE" id="PS50090"/>
    </source>
</evidence>
<keyword evidence="1 2" id="KW-0103">Bromodomain</keyword>
<feature type="region of interest" description="Disordered" evidence="4">
    <location>
        <begin position="173"/>
        <end position="192"/>
    </location>
</feature>
<dbReference type="GO" id="GO:0035267">
    <property type="term" value="C:NuA4 histone acetyltransferase complex"/>
    <property type="evidence" value="ECO:0007669"/>
    <property type="project" value="TreeGrafter"/>
</dbReference>
<dbReference type="Pfam" id="PF00439">
    <property type="entry name" value="Bromodomain"/>
    <property type="match status" value="1"/>
</dbReference>
<evidence type="ECO:0000313" key="8">
    <source>
        <dbReference type="EMBL" id="KAG2199257.1"/>
    </source>
</evidence>
<dbReference type="PROSITE" id="PS50090">
    <property type="entry name" value="MYB_LIKE"/>
    <property type="match status" value="1"/>
</dbReference>
<evidence type="ECO:0000256" key="1">
    <source>
        <dbReference type="ARBA" id="ARBA00023117"/>
    </source>
</evidence>
<evidence type="ECO:0000256" key="4">
    <source>
        <dbReference type="SAM" id="MobiDB-lite"/>
    </source>
</evidence>
<dbReference type="InterPro" id="IPR017884">
    <property type="entry name" value="SANT_dom"/>
</dbReference>
<feature type="compositionally biased region" description="Basic and acidic residues" evidence="4">
    <location>
        <begin position="339"/>
        <end position="364"/>
    </location>
</feature>
<evidence type="ECO:0000256" key="2">
    <source>
        <dbReference type="PROSITE-ProRule" id="PRU00035"/>
    </source>
</evidence>
<dbReference type="PANTHER" id="PTHR15398:SF4">
    <property type="entry name" value="BROMODOMAIN-CONTAINING PROTEIN 8 ISOFORM X1"/>
    <property type="match status" value="1"/>
</dbReference>
<gene>
    <name evidence="8" type="ORF">INT46_010091</name>
</gene>
<dbReference type="InterPro" id="IPR036427">
    <property type="entry name" value="Bromodomain-like_sf"/>
</dbReference>
<keyword evidence="9" id="KW-1185">Reference proteome</keyword>
<feature type="domain" description="Bromo" evidence="5">
    <location>
        <begin position="431"/>
        <end position="501"/>
    </location>
</feature>
<feature type="region of interest" description="Disordered" evidence="4">
    <location>
        <begin position="241"/>
        <end position="414"/>
    </location>
</feature>
<feature type="compositionally biased region" description="Polar residues" evidence="4">
    <location>
        <begin position="173"/>
        <end position="191"/>
    </location>
</feature>
<feature type="domain" description="SANT" evidence="7">
    <location>
        <begin position="1"/>
        <end position="63"/>
    </location>
</feature>
<evidence type="ECO:0000313" key="9">
    <source>
        <dbReference type="Proteomes" id="UP000650833"/>
    </source>
</evidence>
<comment type="caution">
    <text evidence="8">The sequence shown here is derived from an EMBL/GenBank/DDBJ whole genome shotgun (WGS) entry which is preliminary data.</text>
</comment>
<accession>A0A8H7QVT3</accession>
<dbReference type="AlphaFoldDB" id="A0A8H7QVT3"/>
<feature type="coiled-coil region" evidence="3">
    <location>
        <begin position="82"/>
        <end position="109"/>
    </location>
</feature>
<dbReference type="InterPro" id="IPR001005">
    <property type="entry name" value="SANT/Myb"/>
</dbReference>
<evidence type="ECO:0000256" key="3">
    <source>
        <dbReference type="SAM" id="Coils"/>
    </source>
</evidence>
<dbReference type="PROSITE" id="PS50014">
    <property type="entry name" value="BROMODOMAIN_2"/>
    <property type="match status" value="1"/>
</dbReference>
<dbReference type="SMART" id="SM00297">
    <property type="entry name" value="BROMO"/>
    <property type="match status" value="1"/>
</dbReference>
<feature type="region of interest" description="Disordered" evidence="4">
    <location>
        <begin position="128"/>
        <end position="147"/>
    </location>
</feature>
<dbReference type="Gene3D" id="1.20.920.10">
    <property type="entry name" value="Bromodomain-like"/>
    <property type="match status" value="1"/>
</dbReference>
<proteinExistence type="predicted"/>
<feature type="compositionally biased region" description="Polar residues" evidence="4">
    <location>
        <begin position="254"/>
        <end position="266"/>
    </location>
</feature>
<reference evidence="8" key="1">
    <citation type="submission" date="2020-12" db="EMBL/GenBank/DDBJ databases">
        <title>Metabolic potential, ecology and presence of endohyphal bacteria is reflected in genomic diversity of Mucoromycotina.</title>
        <authorList>
            <person name="Muszewska A."/>
            <person name="Okrasinska A."/>
            <person name="Steczkiewicz K."/>
            <person name="Drgas O."/>
            <person name="Orlowska M."/>
            <person name="Perlinska-Lenart U."/>
            <person name="Aleksandrzak-Piekarczyk T."/>
            <person name="Szatraj K."/>
            <person name="Zielenkiewicz U."/>
            <person name="Pilsyk S."/>
            <person name="Malc E."/>
            <person name="Mieczkowski P."/>
            <person name="Kruszewska J.S."/>
            <person name="Biernat P."/>
            <person name="Pawlowska J."/>
        </authorList>
    </citation>
    <scope>NUCLEOTIDE SEQUENCE</scope>
    <source>
        <strain evidence="8">CBS 226.32</strain>
    </source>
</reference>
<dbReference type="PANTHER" id="PTHR15398">
    <property type="entry name" value="BROMODOMAIN-CONTAINING PROTEIN 8"/>
    <property type="match status" value="1"/>
</dbReference>
<dbReference type="SUPFAM" id="SSF46689">
    <property type="entry name" value="Homeodomain-like"/>
    <property type="match status" value="1"/>
</dbReference>
<dbReference type="EMBL" id="JAEPRC010000359">
    <property type="protein sequence ID" value="KAG2199257.1"/>
    <property type="molecule type" value="Genomic_DNA"/>
</dbReference>
<dbReference type="SUPFAM" id="SSF47370">
    <property type="entry name" value="Bromodomain"/>
    <property type="match status" value="1"/>
</dbReference>
<evidence type="ECO:0000259" key="5">
    <source>
        <dbReference type="PROSITE" id="PS50014"/>
    </source>
</evidence>
<name>A0A8H7QVT3_9FUNG</name>
<dbReference type="InterPro" id="IPR009057">
    <property type="entry name" value="Homeodomain-like_sf"/>
</dbReference>
<feature type="compositionally biased region" description="Polar residues" evidence="4">
    <location>
        <begin position="276"/>
        <end position="290"/>
    </location>
</feature>
<feature type="domain" description="Myb-like" evidence="6">
    <location>
        <begin position="1"/>
        <end position="59"/>
    </location>
</feature>
<feature type="compositionally biased region" description="Basic and acidic residues" evidence="4">
    <location>
        <begin position="316"/>
        <end position="325"/>
    </location>
</feature>
<dbReference type="Proteomes" id="UP000650833">
    <property type="component" value="Unassembled WGS sequence"/>
</dbReference>
<dbReference type="CDD" id="cd00167">
    <property type="entry name" value="SANT"/>
    <property type="match status" value="1"/>
</dbReference>
<organism evidence="8 9">
    <name type="scientific">Mucor plumbeus</name>
    <dbReference type="NCBI Taxonomy" id="97098"/>
    <lineage>
        <taxon>Eukaryota</taxon>
        <taxon>Fungi</taxon>
        <taxon>Fungi incertae sedis</taxon>
        <taxon>Mucoromycota</taxon>
        <taxon>Mucoromycotina</taxon>
        <taxon>Mucoromycetes</taxon>
        <taxon>Mucorales</taxon>
        <taxon>Mucorineae</taxon>
        <taxon>Mucoraceae</taxon>
        <taxon>Mucor</taxon>
    </lineage>
</organism>
<dbReference type="Gene3D" id="1.10.10.60">
    <property type="entry name" value="Homeodomain-like"/>
    <property type="match status" value="1"/>
</dbReference>